<keyword evidence="12" id="KW-1185">Reference proteome</keyword>
<dbReference type="GO" id="GO:0015095">
    <property type="term" value="F:magnesium ion transmembrane transporter activity"/>
    <property type="evidence" value="ECO:0007669"/>
    <property type="project" value="UniProtKB-UniRule"/>
</dbReference>
<dbReference type="RefSeq" id="WP_145169687.1">
    <property type="nucleotide sequence ID" value="NZ_CP036525.1"/>
</dbReference>
<dbReference type="InterPro" id="IPR038076">
    <property type="entry name" value="MgtE_N_sf"/>
</dbReference>
<comment type="caution">
    <text evidence="9">Lacks conserved residue(s) required for the propagation of feature annotation.</text>
</comment>
<evidence type="ECO:0000256" key="5">
    <source>
        <dbReference type="ARBA" id="ARBA00022842"/>
    </source>
</evidence>
<dbReference type="InterPro" id="IPR006669">
    <property type="entry name" value="MgtE_transporter"/>
</dbReference>
<evidence type="ECO:0000256" key="3">
    <source>
        <dbReference type="ARBA" id="ARBA00022448"/>
    </source>
</evidence>
<dbReference type="KEGG" id="rlc:K227x_25570"/>
<dbReference type="PROSITE" id="PS51371">
    <property type="entry name" value="CBS"/>
    <property type="match status" value="1"/>
</dbReference>
<dbReference type="NCBIfam" id="TIGR00400">
    <property type="entry name" value="mgtE"/>
    <property type="match status" value="1"/>
</dbReference>
<dbReference type="Pfam" id="PF03448">
    <property type="entry name" value="MgtE_N"/>
    <property type="match status" value="1"/>
</dbReference>
<name>A0A517NAX8_9BACT</name>
<dbReference type="Pfam" id="PF00571">
    <property type="entry name" value="CBS"/>
    <property type="match status" value="1"/>
</dbReference>
<dbReference type="InterPro" id="IPR006667">
    <property type="entry name" value="SLC41_membr_dom"/>
</dbReference>
<proteinExistence type="inferred from homology"/>
<dbReference type="SMART" id="SM00924">
    <property type="entry name" value="MgtE_N"/>
    <property type="match status" value="1"/>
</dbReference>
<dbReference type="EMBL" id="CP036525">
    <property type="protein sequence ID" value="QDT04168.1"/>
    <property type="molecule type" value="Genomic_DNA"/>
</dbReference>
<dbReference type="PANTHER" id="PTHR41394">
    <property type="entry name" value="MAGNESIUM TRANSPORTER MGTE"/>
    <property type="match status" value="1"/>
</dbReference>
<dbReference type="InterPro" id="IPR046342">
    <property type="entry name" value="CBS_dom_sf"/>
</dbReference>
<dbReference type="AlphaFoldDB" id="A0A517NAX8"/>
<dbReference type="SUPFAM" id="SSF161093">
    <property type="entry name" value="MgtE membrane domain-like"/>
    <property type="match status" value="1"/>
</dbReference>
<keyword evidence="7 9" id="KW-0472">Membrane</keyword>
<dbReference type="Proteomes" id="UP000318538">
    <property type="component" value="Chromosome"/>
</dbReference>
<dbReference type="InterPro" id="IPR000644">
    <property type="entry name" value="CBS_dom"/>
</dbReference>
<dbReference type="Gene3D" id="1.25.60.10">
    <property type="entry name" value="MgtE N-terminal domain-like"/>
    <property type="match status" value="1"/>
</dbReference>
<feature type="transmembrane region" description="Helical" evidence="9">
    <location>
        <begin position="393"/>
        <end position="419"/>
    </location>
</feature>
<evidence type="ECO:0000256" key="2">
    <source>
        <dbReference type="ARBA" id="ARBA00009749"/>
    </source>
</evidence>
<comment type="function">
    <text evidence="9">Acts as a magnesium transporter.</text>
</comment>
<dbReference type="Gene3D" id="3.10.580.10">
    <property type="entry name" value="CBS-domain"/>
    <property type="match status" value="1"/>
</dbReference>
<keyword evidence="5 9" id="KW-0460">Magnesium</keyword>
<keyword evidence="9" id="KW-1003">Cell membrane</keyword>
<accession>A0A517NAX8</accession>
<protein>
    <recommendedName>
        <fullName evidence="9">Magnesium transporter MgtE</fullName>
    </recommendedName>
</protein>
<keyword evidence="6 9" id="KW-1133">Transmembrane helix</keyword>
<keyword evidence="3 9" id="KW-0813">Transport</keyword>
<feature type="domain" description="CBS" evidence="10">
    <location>
        <begin position="208"/>
        <end position="265"/>
    </location>
</feature>
<gene>
    <name evidence="11" type="primary">mgtE</name>
    <name evidence="11" type="ORF">K227x_25570</name>
</gene>
<evidence type="ECO:0000256" key="4">
    <source>
        <dbReference type="ARBA" id="ARBA00022692"/>
    </source>
</evidence>
<keyword evidence="8" id="KW-0129">CBS domain</keyword>
<organism evidence="11 12">
    <name type="scientific">Rubripirellula lacrimiformis</name>
    <dbReference type="NCBI Taxonomy" id="1930273"/>
    <lineage>
        <taxon>Bacteria</taxon>
        <taxon>Pseudomonadati</taxon>
        <taxon>Planctomycetota</taxon>
        <taxon>Planctomycetia</taxon>
        <taxon>Pirellulales</taxon>
        <taxon>Pirellulaceae</taxon>
        <taxon>Rubripirellula</taxon>
    </lineage>
</organism>
<evidence type="ECO:0000256" key="8">
    <source>
        <dbReference type="PROSITE-ProRule" id="PRU00703"/>
    </source>
</evidence>
<comment type="similarity">
    <text evidence="2 9">Belongs to the SLC41A transporter family.</text>
</comment>
<reference evidence="11 12" key="1">
    <citation type="submission" date="2019-02" db="EMBL/GenBank/DDBJ databases">
        <title>Deep-cultivation of Planctomycetes and their phenomic and genomic characterization uncovers novel biology.</title>
        <authorList>
            <person name="Wiegand S."/>
            <person name="Jogler M."/>
            <person name="Boedeker C."/>
            <person name="Pinto D."/>
            <person name="Vollmers J."/>
            <person name="Rivas-Marin E."/>
            <person name="Kohn T."/>
            <person name="Peeters S.H."/>
            <person name="Heuer A."/>
            <person name="Rast P."/>
            <person name="Oberbeckmann S."/>
            <person name="Bunk B."/>
            <person name="Jeske O."/>
            <person name="Meyerdierks A."/>
            <person name="Storesund J.E."/>
            <person name="Kallscheuer N."/>
            <person name="Luecker S."/>
            <person name="Lage O.M."/>
            <person name="Pohl T."/>
            <person name="Merkel B.J."/>
            <person name="Hornburger P."/>
            <person name="Mueller R.-W."/>
            <person name="Bruemmer F."/>
            <person name="Labrenz M."/>
            <person name="Spormann A.M."/>
            <person name="Op den Camp H."/>
            <person name="Overmann J."/>
            <person name="Amann R."/>
            <person name="Jetten M.S.M."/>
            <person name="Mascher T."/>
            <person name="Medema M.H."/>
            <person name="Devos D.P."/>
            <person name="Kaster A.-K."/>
            <person name="Ovreas L."/>
            <person name="Rohde M."/>
            <person name="Galperin M.Y."/>
            <person name="Jogler C."/>
        </authorList>
    </citation>
    <scope>NUCLEOTIDE SEQUENCE [LARGE SCALE GENOMIC DNA]</scope>
    <source>
        <strain evidence="11 12">K22_7</strain>
    </source>
</reference>
<comment type="subcellular location">
    <subcellularLocation>
        <location evidence="9">Cell membrane</location>
        <topology evidence="9">Multi-pass membrane protein</topology>
    </subcellularLocation>
    <subcellularLocation>
        <location evidence="1">Membrane</location>
        <topology evidence="1">Multi-pass membrane protein</topology>
    </subcellularLocation>
</comment>
<dbReference type="SUPFAM" id="SSF158791">
    <property type="entry name" value="MgtE N-terminal domain-like"/>
    <property type="match status" value="1"/>
</dbReference>
<dbReference type="Pfam" id="PF01769">
    <property type="entry name" value="MgtE"/>
    <property type="match status" value="1"/>
</dbReference>
<dbReference type="InterPro" id="IPR036739">
    <property type="entry name" value="SLC41_membr_dom_sf"/>
</dbReference>
<feature type="transmembrane region" description="Helical" evidence="9">
    <location>
        <begin position="366"/>
        <end position="387"/>
    </location>
</feature>
<evidence type="ECO:0000256" key="6">
    <source>
        <dbReference type="ARBA" id="ARBA00022989"/>
    </source>
</evidence>
<dbReference type="GO" id="GO:0005886">
    <property type="term" value="C:plasma membrane"/>
    <property type="evidence" value="ECO:0007669"/>
    <property type="project" value="UniProtKB-SubCell"/>
</dbReference>
<evidence type="ECO:0000259" key="10">
    <source>
        <dbReference type="PROSITE" id="PS51371"/>
    </source>
</evidence>
<feature type="transmembrane region" description="Helical" evidence="9">
    <location>
        <begin position="292"/>
        <end position="313"/>
    </location>
</feature>
<dbReference type="SUPFAM" id="SSF54631">
    <property type="entry name" value="CBS-domain pair"/>
    <property type="match status" value="1"/>
</dbReference>
<dbReference type="OrthoDB" id="9790355at2"/>
<keyword evidence="4 9" id="KW-0812">Transmembrane</keyword>
<dbReference type="Gene3D" id="1.10.357.20">
    <property type="entry name" value="SLC41 divalent cation transporters, integral membrane domain"/>
    <property type="match status" value="1"/>
</dbReference>
<keyword evidence="9" id="KW-0479">Metal-binding</keyword>
<evidence type="ECO:0000256" key="9">
    <source>
        <dbReference type="RuleBase" id="RU362011"/>
    </source>
</evidence>
<evidence type="ECO:0000313" key="12">
    <source>
        <dbReference type="Proteomes" id="UP000318538"/>
    </source>
</evidence>
<dbReference type="GO" id="GO:0046872">
    <property type="term" value="F:metal ion binding"/>
    <property type="evidence" value="ECO:0007669"/>
    <property type="project" value="UniProtKB-KW"/>
</dbReference>
<sequence>MSPVETEVNQRPWEELARTVGTGNSETVKAYLDTLASTEQSLALDRLSDEERHAVLTTLVPEDAADLVALLPDVQAIELIEDLTPGEAAAIIDELPSNLKADLIGELEDDDAAAILNVMEPQAAADCLRLSEYEDDEAGGLMVTEMLKYPVTWTGAQVIADLGDNADLYRDYDVQYAYLVDDQERLIGVLRMRDLLLSKRGTPIIENMIANPLSVEDKSKIGELIDLFDRHHFFGVPVVTSTDGKLIGVVHRAAVEEARAEQHDSDFLKTQGIVGGEEIRSMPLIVRARRRLAWLSVNIVLNMLAASVIAVYQDTLSSVIALAVFLPIISDMSGCSGNQAVAVSLRELSMGLVRESEWMRVWLKEVSVGMINGLALGVLIAGVSFVWKGNVYLGLVVGLALCLNTMIAVSIGGLVPLVLKRFKVDPAIAAGPILTTVTDMCGFFLVLSIASSMLDKLQ</sequence>
<dbReference type="InterPro" id="IPR006668">
    <property type="entry name" value="Mg_transptr_MgtE_intracell_dom"/>
</dbReference>
<feature type="transmembrane region" description="Helical" evidence="9">
    <location>
        <begin position="431"/>
        <end position="454"/>
    </location>
</feature>
<evidence type="ECO:0000256" key="1">
    <source>
        <dbReference type="ARBA" id="ARBA00004141"/>
    </source>
</evidence>
<comment type="subunit">
    <text evidence="9">Homodimer.</text>
</comment>
<evidence type="ECO:0000313" key="11">
    <source>
        <dbReference type="EMBL" id="QDT04168.1"/>
    </source>
</evidence>
<dbReference type="PANTHER" id="PTHR41394:SF5">
    <property type="entry name" value="SLC41A_MGTE INTEGRAL MEMBRANE DOMAIN-CONTAINING PROTEIN"/>
    <property type="match status" value="1"/>
</dbReference>
<evidence type="ECO:0000256" key="7">
    <source>
        <dbReference type="ARBA" id="ARBA00023136"/>
    </source>
</evidence>